<name>A0A2G8AVC5_9MYCO</name>
<reference evidence="1 2" key="1">
    <citation type="submission" date="2020-12" db="EMBL/GenBank/DDBJ databases">
        <title>Complete genome sequence of Mycobacterium heckeshornense JCM 15655T, closely related to a pathogenic non-tuberculous mycobacterial species Mycobacterium xenopi.</title>
        <authorList>
            <person name="Yoshida M."/>
            <person name="Fukano H."/>
            <person name="Asakura T."/>
            <person name="Suzuki M."/>
            <person name="Hoshino Y."/>
        </authorList>
    </citation>
    <scope>NUCLEOTIDE SEQUENCE [LARGE SCALE GENOMIC DNA]</scope>
    <source>
        <strain evidence="1 2">JCM 15655</strain>
    </source>
</reference>
<evidence type="ECO:0000313" key="2">
    <source>
        <dbReference type="Proteomes" id="UP000595446"/>
    </source>
</evidence>
<accession>A0A2G8AVC5</accession>
<protein>
    <submittedName>
        <fullName evidence="1">Uncharacterized protein</fullName>
    </submittedName>
</protein>
<dbReference type="EMBL" id="AP024237">
    <property type="protein sequence ID" value="BCO35497.1"/>
    <property type="molecule type" value="Genomic_DNA"/>
</dbReference>
<dbReference type="Proteomes" id="UP000595446">
    <property type="component" value="Chromosome"/>
</dbReference>
<dbReference type="AlphaFoldDB" id="A0A2G8AVC5"/>
<keyword evidence="2" id="KW-1185">Reference proteome</keyword>
<gene>
    <name evidence="1" type="ORF">MHEC_19300</name>
</gene>
<proteinExistence type="predicted"/>
<dbReference type="RefSeq" id="WP_048890581.1">
    <property type="nucleotide sequence ID" value="NZ_AP024237.1"/>
</dbReference>
<sequence length="142" mass="15558">MKLDELYDPIADAPFARFPTPGDSYHGTLVAFDMRPDRFSNQEIPTATLRLSEPTEDGDEYVHVSLRSAALRREFGRAAHRAGRVDIDDGLGRDHIRITYIEDRESAGGNTFKVYRVEYTAVGSAAPIGAAELGEAAADPGF</sequence>
<evidence type="ECO:0000313" key="1">
    <source>
        <dbReference type="EMBL" id="BCO35497.1"/>
    </source>
</evidence>
<organism evidence="1 2">
    <name type="scientific">Mycobacterium heckeshornense</name>
    <dbReference type="NCBI Taxonomy" id="110505"/>
    <lineage>
        <taxon>Bacteria</taxon>
        <taxon>Bacillati</taxon>
        <taxon>Actinomycetota</taxon>
        <taxon>Actinomycetes</taxon>
        <taxon>Mycobacteriales</taxon>
        <taxon>Mycobacteriaceae</taxon>
        <taxon>Mycobacterium</taxon>
    </lineage>
</organism>